<organism evidence="1 2">
    <name type="scientific">Clydaea vesicula</name>
    <dbReference type="NCBI Taxonomy" id="447962"/>
    <lineage>
        <taxon>Eukaryota</taxon>
        <taxon>Fungi</taxon>
        <taxon>Fungi incertae sedis</taxon>
        <taxon>Chytridiomycota</taxon>
        <taxon>Chytridiomycota incertae sedis</taxon>
        <taxon>Chytridiomycetes</taxon>
        <taxon>Lobulomycetales</taxon>
        <taxon>Lobulomycetaceae</taxon>
        <taxon>Clydaea</taxon>
    </lineage>
</organism>
<dbReference type="Proteomes" id="UP001211065">
    <property type="component" value="Unassembled WGS sequence"/>
</dbReference>
<evidence type="ECO:0000313" key="1">
    <source>
        <dbReference type="EMBL" id="KAJ3224162.1"/>
    </source>
</evidence>
<comment type="caution">
    <text evidence="1">The sequence shown here is derived from an EMBL/GenBank/DDBJ whole genome shotgun (WGS) entry which is preliminary data.</text>
</comment>
<reference evidence="1" key="1">
    <citation type="submission" date="2020-05" db="EMBL/GenBank/DDBJ databases">
        <title>Phylogenomic resolution of chytrid fungi.</title>
        <authorList>
            <person name="Stajich J.E."/>
            <person name="Amses K."/>
            <person name="Simmons R."/>
            <person name="Seto K."/>
            <person name="Myers J."/>
            <person name="Bonds A."/>
            <person name="Quandt C.A."/>
            <person name="Barry K."/>
            <person name="Liu P."/>
            <person name="Grigoriev I."/>
            <person name="Longcore J.E."/>
            <person name="James T.Y."/>
        </authorList>
    </citation>
    <scope>NUCLEOTIDE SEQUENCE</scope>
    <source>
        <strain evidence="1">JEL0476</strain>
    </source>
</reference>
<dbReference type="AlphaFoldDB" id="A0AAD5XXI4"/>
<protein>
    <submittedName>
        <fullName evidence="1">Uncharacterized protein</fullName>
    </submittedName>
</protein>
<proteinExistence type="predicted"/>
<sequence>MNALLLDATVSWPCITRFTPVHCVDMAFFNNELENLETDDAFNLKYPKFSYFRPLGYFFSNLRNVIFRNRSEKEKELCTEEDKSKEKMTDDQIDTILDETFNLDDVYMTGIRKRNAFNKSIETDLQKKLLTLEKKSKSDILYEEQPNFEKPLKEVKRNRNAEESLVSSALNADTVIVSSDEFKMNNEEVAYSLSVSDTMMEVYSTNPIEFNGCSIREIDTAYTDFLKCTEPLVVPVENTEFLSEEDEPAKYGEYLKDIQPIVFHNTINTRHEENEHNELPVEADHASNDFSLSSNEFRSYSTDFDKNAAFQKVENALDYNGSLPIQNYADFLNFAQPAVLQSDNYKSETFGINQQKIHYYGEFLGNENFSDVTDKALNSNNKFMVNFSTNFLTEQDLVPMKIENDDSENATPVSKTREPNFEDVESISFREDTNVYNHHGEVSAFNQPYTPMVIKAVSSDFVQNLNEIICDYANFLEDKKPFVEEKLDFNKFETESIELVAKYEDFVSLNQPSVMEDEIEKVVNDKNDEKLPNYKTFLIMNDSLVINGIDEPLKNFSTEEIVNYSNYVNIHEPLTIKEDIYNEVNDNFLQKVEVYEEFLSYQDPTIINGDGLNIEQISEVKADAYGDYLLSSGAVPLAIHQVEFISDAKLVISQDKSNPESLKIQKNRKFESVESEYSNFLKENCVTDNKNNLVDVDYKKNEILTTFEESLVHFHPEVIIGNNSNANFDEFNEDVSNYGNYLKFDQPNVIVGESNLIESVNDESFSYYPNFLSNLDNVMINSSSSTNFPIQVDQPTTPYSLEDSNSHIIKVDSCIANDFFETPPLKFNYFIEPTRIKEEIIEKFELEVPKDYTNFLLELKY</sequence>
<evidence type="ECO:0000313" key="2">
    <source>
        <dbReference type="Proteomes" id="UP001211065"/>
    </source>
</evidence>
<accession>A0AAD5XXI4</accession>
<name>A0AAD5XXI4_9FUNG</name>
<keyword evidence="2" id="KW-1185">Reference proteome</keyword>
<dbReference type="EMBL" id="JADGJW010000102">
    <property type="protein sequence ID" value="KAJ3224162.1"/>
    <property type="molecule type" value="Genomic_DNA"/>
</dbReference>
<gene>
    <name evidence="1" type="ORF">HK099_000153</name>
</gene>